<dbReference type="InterPro" id="IPR024653">
    <property type="entry name" value="Peptidase_M10/M27/M57"/>
</dbReference>
<dbReference type="AlphaFoldDB" id="A0A221V481"/>
<dbReference type="Gene3D" id="3.40.390.10">
    <property type="entry name" value="Collagenase (Catalytic Domain)"/>
    <property type="match status" value="1"/>
</dbReference>
<dbReference type="InterPro" id="IPR024079">
    <property type="entry name" value="MetalloPept_cat_dom_sf"/>
</dbReference>
<accession>A0A221V481</accession>
<protein>
    <submittedName>
        <fullName evidence="1">Dual-action HEIGH metallo-peptidase</fullName>
    </submittedName>
</protein>
<sequence>MKRNLQLVWLVLIATTISLSSCSKEENGTNIADEQLAISDEVLEKIEALGFSSENAVAFIDENGETSYIVEGDVLLKDHHLGMEKGSSVVIADEEHYRMTLTPEFGSEFYQTDRNTGEQVLVRRKESIRVLLEDNFPAVYWQAMQIVQDRYDHVSGLRFYITPIQDPNDPNCSPCVRTNEDITIVNQFTGFLGLADPPYERTITTRGGSQITTIEPGEVIRLDPNLIGNEGAEHIASIIAHELGHTIGYRHTDWQNRSYSCNTGGQEADPDNIGAVHIPGTPTGPDSGSWMLACIDDGQNRPFTYNDRVALRYVHGF</sequence>
<reference evidence="1 2" key="1">
    <citation type="submission" date="2017-07" db="EMBL/GenBank/DDBJ databases">
        <title>Genome Sequence of Arenibacter algicola Strain SMS7 Isolated from a culture of the Diatom Skeletonema marinoi.</title>
        <authorList>
            <person name="Topel M."/>
            <person name="Pinder M.I.M."/>
            <person name="Johansson O.N."/>
            <person name="Kourtchenko O."/>
            <person name="Godhe A."/>
            <person name="Clarke A.K."/>
        </authorList>
    </citation>
    <scope>NUCLEOTIDE SEQUENCE [LARGE SCALE GENOMIC DNA]</scope>
    <source>
        <strain evidence="1 2">SMS7</strain>
        <plasmid evidence="2">Plasmid psms7</plasmid>
    </source>
</reference>
<dbReference type="Proteomes" id="UP000204551">
    <property type="component" value="Plasmid pSMS7"/>
</dbReference>
<geneLocation type="plasmid" evidence="2">
    <name>psms7</name>
</geneLocation>
<gene>
    <name evidence="1" type="ORF">AREALGSMS7_05030</name>
</gene>
<keyword evidence="1" id="KW-0614">Plasmid</keyword>
<dbReference type="RefSeq" id="WP_232514146.1">
    <property type="nucleotide sequence ID" value="NZ_CP022516.1"/>
</dbReference>
<dbReference type="Pfam" id="PF12388">
    <property type="entry name" value="Peptidase_M57"/>
    <property type="match status" value="1"/>
</dbReference>
<evidence type="ECO:0000313" key="2">
    <source>
        <dbReference type="Proteomes" id="UP000204551"/>
    </source>
</evidence>
<evidence type="ECO:0000313" key="1">
    <source>
        <dbReference type="EMBL" id="ASO08402.1"/>
    </source>
</evidence>
<dbReference type="EMBL" id="CP022516">
    <property type="protein sequence ID" value="ASO08402.1"/>
    <property type="molecule type" value="Genomic_DNA"/>
</dbReference>
<organism evidence="1 2">
    <name type="scientific">Arenibacter algicola</name>
    <dbReference type="NCBI Taxonomy" id="616991"/>
    <lineage>
        <taxon>Bacteria</taxon>
        <taxon>Pseudomonadati</taxon>
        <taxon>Bacteroidota</taxon>
        <taxon>Flavobacteriia</taxon>
        <taxon>Flavobacteriales</taxon>
        <taxon>Flavobacteriaceae</taxon>
        <taxon>Arenibacter</taxon>
    </lineage>
</organism>
<dbReference type="PROSITE" id="PS51257">
    <property type="entry name" value="PROKAR_LIPOPROTEIN"/>
    <property type="match status" value="1"/>
</dbReference>
<dbReference type="KEGG" id="aalg:AREALGSMS7_05030"/>
<dbReference type="GO" id="GO:0008237">
    <property type="term" value="F:metallopeptidase activity"/>
    <property type="evidence" value="ECO:0007669"/>
    <property type="project" value="InterPro"/>
</dbReference>
<proteinExistence type="predicted"/>
<dbReference type="SUPFAM" id="SSF55486">
    <property type="entry name" value="Metalloproteases ('zincins'), catalytic domain"/>
    <property type="match status" value="1"/>
</dbReference>
<name>A0A221V481_9FLAO</name>